<gene>
    <name evidence="1" type="ORF">Mhypo_01360</name>
</gene>
<name>A0ABX9MN58_9DEIN</name>
<keyword evidence="2" id="KW-1185">Reference proteome</keyword>
<proteinExistence type="predicted"/>
<protein>
    <submittedName>
        <fullName evidence="1">Uncharacterized protein</fullName>
    </submittedName>
</protein>
<sequence>MPDLHTLARIKCALEEILGRSVSLDELVEVRRERQD</sequence>
<evidence type="ECO:0000313" key="1">
    <source>
        <dbReference type="EMBL" id="RIH78997.1"/>
    </source>
</evidence>
<organism evidence="1 2">
    <name type="scientific">Meiothermus hypogaeus</name>
    <dbReference type="NCBI Taxonomy" id="884155"/>
    <lineage>
        <taxon>Bacteria</taxon>
        <taxon>Thermotogati</taxon>
        <taxon>Deinococcota</taxon>
        <taxon>Deinococci</taxon>
        <taxon>Thermales</taxon>
        <taxon>Thermaceae</taxon>
        <taxon>Meiothermus</taxon>
    </lineage>
</organism>
<dbReference type="EMBL" id="QWKY01000018">
    <property type="protein sequence ID" value="RIH78997.1"/>
    <property type="molecule type" value="Genomic_DNA"/>
</dbReference>
<evidence type="ECO:0000313" key="2">
    <source>
        <dbReference type="Proteomes" id="UP000265443"/>
    </source>
</evidence>
<dbReference type="Proteomes" id="UP000265443">
    <property type="component" value="Unassembled WGS sequence"/>
</dbReference>
<reference evidence="1 2" key="1">
    <citation type="submission" date="2018-08" db="EMBL/GenBank/DDBJ databases">
        <title>Meiothermus hypogaeus DSM 23238 genome sequencing project.</title>
        <authorList>
            <person name="Da Costa M.S."/>
            <person name="Albuquerque L."/>
            <person name="Raposo P."/>
            <person name="Froufe H.J.C."/>
            <person name="Barroso C.S."/>
            <person name="Egas C."/>
        </authorList>
    </citation>
    <scope>NUCLEOTIDE SEQUENCE [LARGE SCALE GENOMIC DNA]</scope>
    <source>
        <strain evidence="1 2">DSM 23238</strain>
    </source>
</reference>
<comment type="caution">
    <text evidence="1">The sequence shown here is derived from an EMBL/GenBank/DDBJ whole genome shotgun (WGS) entry which is preliminary data.</text>
</comment>
<accession>A0ABX9MN58</accession>